<dbReference type="GO" id="GO:0009055">
    <property type="term" value="F:electron transfer activity"/>
    <property type="evidence" value="ECO:0007669"/>
    <property type="project" value="InterPro"/>
</dbReference>
<organism evidence="7 8">
    <name type="scientific">Bradyrhizobium forestalis</name>
    <dbReference type="NCBI Taxonomy" id="1419263"/>
    <lineage>
        <taxon>Bacteria</taxon>
        <taxon>Pseudomonadati</taxon>
        <taxon>Pseudomonadota</taxon>
        <taxon>Alphaproteobacteria</taxon>
        <taxon>Hyphomicrobiales</taxon>
        <taxon>Nitrobacteraceae</taxon>
        <taxon>Bradyrhizobium</taxon>
    </lineage>
</organism>
<proteinExistence type="predicted"/>
<dbReference type="Gene3D" id="1.10.760.10">
    <property type="entry name" value="Cytochrome c-like domain"/>
    <property type="match status" value="1"/>
</dbReference>
<evidence type="ECO:0000256" key="4">
    <source>
        <dbReference type="PROSITE-ProRule" id="PRU00433"/>
    </source>
</evidence>
<evidence type="ECO:0000256" key="1">
    <source>
        <dbReference type="ARBA" id="ARBA00022617"/>
    </source>
</evidence>
<feature type="signal peptide" evidence="5">
    <location>
        <begin position="1"/>
        <end position="24"/>
    </location>
</feature>
<dbReference type="GO" id="GO:0020037">
    <property type="term" value="F:heme binding"/>
    <property type="evidence" value="ECO:0007669"/>
    <property type="project" value="InterPro"/>
</dbReference>
<feature type="chain" id="PRO_5014792716" description="Cytochrome c domain-containing protein" evidence="5">
    <location>
        <begin position="25"/>
        <end position="240"/>
    </location>
</feature>
<keyword evidence="5" id="KW-0732">Signal</keyword>
<dbReference type="AlphaFoldDB" id="A0A2M8R077"/>
<keyword evidence="2 4" id="KW-0479">Metal-binding</keyword>
<keyword evidence="8" id="KW-1185">Reference proteome</keyword>
<evidence type="ECO:0000259" key="6">
    <source>
        <dbReference type="PROSITE" id="PS51007"/>
    </source>
</evidence>
<dbReference type="SUPFAM" id="SSF46626">
    <property type="entry name" value="Cytochrome c"/>
    <property type="match status" value="1"/>
</dbReference>
<dbReference type="InterPro" id="IPR036909">
    <property type="entry name" value="Cyt_c-like_dom_sf"/>
</dbReference>
<comment type="caution">
    <text evidence="7">The sequence shown here is derived from an EMBL/GenBank/DDBJ whole genome shotgun (WGS) entry which is preliminary data.</text>
</comment>
<evidence type="ECO:0000256" key="3">
    <source>
        <dbReference type="ARBA" id="ARBA00023004"/>
    </source>
</evidence>
<dbReference type="RefSeq" id="WP_100235725.1">
    <property type="nucleotide sequence ID" value="NZ_PGVG01000040.1"/>
</dbReference>
<gene>
    <name evidence="7" type="ORF">CVM73_31920</name>
</gene>
<dbReference type="InterPro" id="IPR009056">
    <property type="entry name" value="Cyt_c-like_dom"/>
</dbReference>
<evidence type="ECO:0000256" key="2">
    <source>
        <dbReference type="ARBA" id="ARBA00022723"/>
    </source>
</evidence>
<dbReference type="PROSITE" id="PS51007">
    <property type="entry name" value="CYTC"/>
    <property type="match status" value="1"/>
</dbReference>
<dbReference type="Proteomes" id="UP000231194">
    <property type="component" value="Unassembled WGS sequence"/>
</dbReference>
<protein>
    <recommendedName>
        <fullName evidence="6">Cytochrome c domain-containing protein</fullName>
    </recommendedName>
</protein>
<keyword evidence="1 4" id="KW-0349">Heme</keyword>
<dbReference type="Pfam" id="PF00034">
    <property type="entry name" value="Cytochrom_C"/>
    <property type="match status" value="1"/>
</dbReference>
<dbReference type="GO" id="GO:0046872">
    <property type="term" value="F:metal ion binding"/>
    <property type="evidence" value="ECO:0007669"/>
    <property type="project" value="UniProtKB-KW"/>
</dbReference>
<name>A0A2M8R077_9BRAD</name>
<sequence length="240" mass="25958">MRLQALFMAAIFAAVAALSAGAPAGTTPVDVSAALSDLMTRLQLQHAKLWFAGKLSNWSLASYEIQHIEANLEAAGKLMPAPLRIDPAKDQLRAVRQAIQQKNVPAFTKAYSALTNECNSCHRAGGYASITIQVPVRPPVTNQLFVDQVTEGRALAHASCGPCHIVEDAAKESPASRPPAPSFLEIVNRPSFSADDIRQFLTSSHRRLGPDQAMPNPRLAEYQVDEIVAYLETLRAGPLH</sequence>
<dbReference type="EMBL" id="PGVG01000040">
    <property type="protein sequence ID" value="PJG51228.1"/>
    <property type="molecule type" value="Genomic_DNA"/>
</dbReference>
<accession>A0A2M8R077</accession>
<evidence type="ECO:0000313" key="7">
    <source>
        <dbReference type="EMBL" id="PJG51228.1"/>
    </source>
</evidence>
<evidence type="ECO:0000313" key="8">
    <source>
        <dbReference type="Proteomes" id="UP000231194"/>
    </source>
</evidence>
<feature type="domain" description="Cytochrome c" evidence="6">
    <location>
        <begin position="147"/>
        <end position="235"/>
    </location>
</feature>
<reference evidence="7 8" key="1">
    <citation type="submission" date="2017-11" db="EMBL/GenBank/DDBJ databases">
        <title>Bradyrhizobium forestalis sp. nov., an efficient nitrogen-fixing bacterium isolated from nodules of forest legume species in the Amazon.</title>
        <authorList>
            <person name="Costa E.M."/>
            <person name="Guimaraes A."/>
            <person name="Carvalho T.S."/>
            <person name="Rodrigues T.L."/>
            <person name="Ribeiro P.R.A."/>
            <person name="Lebbe L."/>
            <person name="Willems A."/>
            <person name="Moreira F.M.S."/>
        </authorList>
    </citation>
    <scope>NUCLEOTIDE SEQUENCE [LARGE SCALE GENOMIC DNA]</scope>
    <source>
        <strain evidence="7 8">INPA54B</strain>
    </source>
</reference>
<keyword evidence="3 4" id="KW-0408">Iron</keyword>
<evidence type="ECO:0000256" key="5">
    <source>
        <dbReference type="SAM" id="SignalP"/>
    </source>
</evidence>
<dbReference type="OrthoDB" id="6402114at2"/>